<dbReference type="EMBL" id="BK015666">
    <property type="protein sequence ID" value="DAE19007.1"/>
    <property type="molecule type" value="Genomic_DNA"/>
</dbReference>
<accession>A0A8S5QIA6</accession>
<name>A0A8S5QIA6_9CAUD</name>
<evidence type="ECO:0000313" key="1">
    <source>
        <dbReference type="EMBL" id="DAE19007.1"/>
    </source>
</evidence>
<proteinExistence type="predicted"/>
<reference evidence="1" key="1">
    <citation type="journal article" date="2021" name="Proc. Natl. Acad. Sci. U.S.A.">
        <title>A Catalog of Tens of Thousands of Viruses from Human Metagenomes Reveals Hidden Associations with Chronic Diseases.</title>
        <authorList>
            <person name="Tisza M.J."/>
            <person name="Buck C.B."/>
        </authorList>
    </citation>
    <scope>NUCLEOTIDE SEQUENCE</scope>
    <source>
        <strain evidence="1">CtiOl67</strain>
    </source>
</reference>
<protein>
    <submittedName>
        <fullName evidence="1">Uncharacterized protein</fullName>
    </submittedName>
</protein>
<sequence length="78" mass="9075">MKEIFRYILPVGIGYYFYFYSQSELNLNVVFKDSVKLFIVSNNVNSTIRTNDTGYNYYTESSYPNNNYAAIINAVDTI</sequence>
<organism evidence="1">
    <name type="scientific">Siphoviridae sp. ctiOl67</name>
    <dbReference type="NCBI Taxonomy" id="2825622"/>
    <lineage>
        <taxon>Viruses</taxon>
        <taxon>Duplodnaviria</taxon>
        <taxon>Heunggongvirae</taxon>
        <taxon>Uroviricota</taxon>
        <taxon>Caudoviricetes</taxon>
    </lineage>
</organism>